<organism evidence="1">
    <name type="scientific">Anguilla anguilla</name>
    <name type="common">European freshwater eel</name>
    <name type="synonym">Muraena anguilla</name>
    <dbReference type="NCBI Taxonomy" id="7936"/>
    <lineage>
        <taxon>Eukaryota</taxon>
        <taxon>Metazoa</taxon>
        <taxon>Chordata</taxon>
        <taxon>Craniata</taxon>
        <taxon>Vertebrata</taxon>
        <taxon>Euteleostomi</taxon>
        <taxon>Actinopterygii</taxon>
        <taxon>Neopterygii</taxon>
        <taxon>Teleostei</taxon>
        <taxon>Anguilliformes</taxon>
        <taxon>Anguillidae</taxon>
        <taxon>Anguilla</taxon>
    </lineage>
</organism>
<evidence type="ECO:0000313" key="1">
    <source>
        <dbReference type="EMBL" id="JAH01797.1"/>
    </source>
</evidence>
<accession>A0A0E9PC16</accession>
<dbReference type="AlphaFoldDB" id="A0A0E9PC16"/>
<sequence>MCAMFNNLYGRAVALAFGNNSIEWFLTVCQGGDFQQCFPTVFPSLGHILLVAGLSPSSFMSCFQTFMSTTTLLCTVTTTWQQNILG</sequence>
<reference evidence="1" key="2">
    <citation type="journal article" date="2015" name="Fish Shellfish Immunol.">
        <title>Early steps in the European eel (Anguilla anguilla)-Vibrio vulnificus interaction in the gills: Role of the RtxA13 toxin.</title>
        <authorList>
            <person name="Callol A."/>
            <person name="Pajuelo D."/>
            <person name="Ebbesson L."/>
            <person name="Teles M."/>
            <person name="MacKenzie S."/>
            <person name="Amaro C."/>
        </authorList>
    </citation>
    <scope>NUCLEOTIDE SEQUENCE</scope>
</reference>
<proteinExistence type="predicted"/>
<reference evidence="1" key="1">
    <citation type="submission" date="2014-11" db="EMBL/GenBank/DDBJ databases">
        <authorList>
            <person name="Amaro Gonzalez C."/>
        </authorList>
    </citation>
    <scope>NUCLEOTIDE SEQUENCE</scope>
</reference>
<dbReference type="EMBL" id="GBXM01106780">
    <property type="protein sequence ID" value="JAH01797.1"/>
    <property type="molecule type" value="Transcribed_RNA"/>
</dbReference>
<name>A0A0E9PC16_ANGAN</name>
<protein>
    <submittedName>
        <fullName evidence="1">Uncharacterized protein</fullName>
    </submittedName>
</protein>